<evidence type="ECO:0000256" key="2">
    <source>
        <dbReference type="ARBA" id="ARBA00006386"/>
    </source>
</evidence>
<comment type="caution">
    <text evidence="8">The sequence shown here is derived from an EMBL/GenBank/DDBJ whole genome shotgun (WGS) entry which is preliminary data.</text>
</comment>
<dbReference type="GO" id="GO:0005886">
    <property type="term" value="C:plasma membrane"/>
    <property type="evidence" value="ECO:0007669"/>
    <property type="project" value="UniProtKB-SubCell"/>
</dbReference>
<proteinExistence type="inferred from homology"/>
<evidence type="ECO:0000256" key="6">
    <source>
        <dbReference type="ARBA" id="ARBA00023136"/>
    </source>
</evidence>
<evidence type="ECO:0000256" key="7">
    <source>
        <dbReference type="SAM" id="Phobius"/>
    </source>
</evidence>
<dbReference type="PANTHER" id="PTHR34184">
    <property type="entry name" value="UPF0718 PROTEIN YCGR"/>
    <property type="match status" value="1"/>
</dbReference>
<dbReference type="InterPro" id="IPR005524">
    <property type="entry name" value="DUF318"/>
</dbReference>
<keyword evidence="9" id="KW-1185">Reference proteome</keyword>
<evidence type="ECO:0000256" key="5">
    <source>
        <dbReference type="ARBA" id="ARBA00022989"/>
    </source>
</evidence>
<evidence type="ECO:0000313" key="8">
    <source>
        <dbReference type="EMBL" id="PWI33261.1"/>
    </source>
</evidence>
<comment type="subcellular location">
    <subcellularLocation>
        <location evidence="1">Cell membrane</location>
        <topology evidence="1">Multi-pass membrane protein</topology>
    </subcellularLocation>
</comment>
<reference evidence="8 9" key="1">
    <citation type="submission" date="2018-05" db="EMBL/GenBank/DDBJ databases">
        <title>Vibrio limimaris sp. nov., isolated from marine sediment.</title>
        <authorList>
            <person name="Li C.-M."/>
        </authorList>
    </citation>
    <scope>NUCLEOTIDE SEQUENCE [LARGE SCALE GENOMIC DNA]</scope>
    <source>
        <strain evidence="8 9">E4404</strain>
    </source>
</reference>
<keyword evidence="6 7" id="KW-0472">Membrane</keyword>
<dbReference type="Proteomes" id="UP000245362">
    <property type="component" value="Unassembled WGS sequence"/>
</dbReference>
<feature type="transmembrane region" description="Helical" evidence="7">
    <location>
        <begin position="52"/>
        <end position="75"/>
    </location>
</feature>
<dbReference type="EMBL" id="QFWT01000005">
    <property type="protein sequence ID" value="PWI33261.1"/>
    <property type="molecule type" value="Genomic_DNA"/>
</dbReference>
<keyword evidence="3" id="KW-1003">Cell membrane</keyword>
<feature type="transmembrane region" description="Helical" evidence="7">
    <location>
        <begin position="288"/>
        <end position="307"/>
    </location>
</feature>
<evidence type="ECO:0000256" key="4">
    <source>
        <dbReference type="ARBA" id="ARBA00022692"/>
    </source>
</evidence>
<gene>
    <name evidence="8" type="ORF">DI392_10405</name>
</gene>
<dbReference type="OrthoDB" id="9810876at2"/>
<dbReference type="InterPro" id="IPR052923">
    <property type="entry name" value="UPF0718"/>
</dbReference>
<dbReference type="RefSeq" id="WP_109319845.1">
    <property type="nucleotide sequence ID" value="NZ_QFWT01000005.1"/>
</dbReference>
<feature type="transmembrane region" description="Helical" evidence="7">
    <location>
        <begin position="327"/>
        <end position="349"/>
    </location>
</feature>
<dbReference type="Pfam" id="PF03773">
    <property type="entry name" value="ArsP_1"/>
    <property type="match status" value="1"/>
</dbReference>
<feature type="transmembrane region" description="Helical" evidence="7">
    <location>
        <begin position="114"/>
        <end position="134"/>
    </location>
</feature>
<feature type="transmembrane region" description="Helical" evidence="7">
    <location>
        <begin position="12"/>
        <end position="32"/>
    </location>
</feature>
<dbReference type="PANTHER" id="PTHR34184:SF4">
    <property type="entry name" value="UPF0718 PROTEIN YCGR"/>
    <property type="match status" value="1"/>
</dbReference>
<accession>A0A2U3B913</accession>
<feature type="transmembrane region" description="Helical" evidence="7">
    <location>
        <begin position="194"/>
        <end position="212"/>
    </location>
</feature>
<evidence type="ECO:0000256" key="1">
    <source>
        <dbReference type="ARBA" id="ARBA00004651"/>
    </source>
</evidence>
<dbReference type="AlphaFoldDB" id="A0A2U3B913"/>
<evidence type="ECO:0000313" key="9">
    <source>
        <dbReference type="Proteomes" id="UP000245362"/>
    </source>
</evidence>
<keyword evidence="5 7" id="KW-1133">Transmembrane helix</keyword>
<feature type="transmembrane region" description="Helical" evidence="7">
    <location>
        <begin position="224"/>
        <end position="241"/>
    </location>
</feature>
<protein>
    <submittedName>
        <fullName evidence="8">Permease</fullName>
    </submittedName>
</protein>
<sequence>METISTFFTTLLDLWLDAAFWLIIGLIIAGLLKTTLSSDKLGSQLAGKGPWPAVKAAVLGMPLPLCSCGVIPAAVGLRRAGASKSATTAFLISTPETGVDSISISYALLGPFMAIIRPVAATTSAIVAAMLVLISDKETTVEKADSEEQKASSCYSSSCGCSSKKAADPEAKTSWLSKLWQGQRYAFSELIEDLSLWLIAGLVMSALVVTFVPSEALAEISRGSWAMLLMAVVGVPMYICASASTPLAAGLMLAGVSPGAVLVFLLAGPATNMATLGIVQKELGMRSLISYLVGVVGVAILFGYLTNFLVDSYSINIQAQLASSNELIPPSIAWVSGIVLAVIIINDLWKRYRPKTTQTGCCH</sequence>
<comment type="similarity">
    <text evidence="2">Belongs to the UPF0718 family.</text>
</comment>
<keyword evidence="4 7" id="KW-0812">Transmembrane</keyword>
<dbReference type="NCBIfam" id="NF033936">
    <property type="entry name" value="CuZnOut_SO0444"/>
    <property type="match status" value="1"/>
</dbReference>
<evidence type="ECO:0000256" key="3">
    <source>
        <dbReference type="ARBA" id="ARBA00022475"/>
    </source>
</evidence>
<organism evidence="8 9">
    <name type="scientific">Vibrio albus</name>
    <dbReference type="NCBI Taxonomy" id="2200953"/>
    <lineage>
        <taxon>Bacteria</taxon>
        <taxon>Pseudomonadati</taxon>
        <taxon>Pseudomonadota</taxon>
        <taxon>Gammaproteobacteria</taxon>
        <taxon>Vibrionales</taxon>
        <taxon>Vibrionaceae</taxon>
        <taxon>Vibrio</taxon>
    </lineage>
</organism>
<name>A0A2U3B913_9VIBR</name>